<gene>
    <name evidence="2" type="ORF">ACJ73_08910</name>
</gene>
<dbReference type="EMBL" id="LGTZ01002276">
    <property type="protein sequence ID" value="OJD16131.1"/>
    <property type="molecule type" value="Genomic_DNA"/>
</dbReference>
<dbReference type="VEuPathDB" id="FungiDB:ACJ73_08910"/>
<reference evidence="2 3" key="1">
    <citation type="submission" date="2015-08" db="EMBL/GenBank/DDBJ databases">
        <title>Emmonsia species relationships and genome sequence.</title>
        <authorList>
            <person name="Cuomo C.A."/>
            <person name="Schwartz I.S."/>
            <person name="Kenyon C."/>
            <person name="De Hoog G.S."/>
            <person name="Govender N.P."/>
            <person name="Botha A."/>
            <person name="Moreno L."/>
            <person name="De Vries M."/>
            <person name="Munoz J.F."/>
            <person name="Stielow J.B."/>
        </authorList>
    </citation>
    <scope>NUCLEOTIDE SEQUENCE [LARGE SCALE GENOMIC DNA]</scope>
    <source>
        <strain evidence="2 3">EI222</strain>
    </source>
</reference>
<protein>
    <submittedName>
        <fullName evidence="2">Uncharacterized protein</fullName>
    </submittedName>
</protein>
<proteinExistence type="predicted"/>
<dbReference type="OrthoDB" id="4289290at2759"/>
<organism evidence="2 3">
    <name type="scientific">Blastomyces percursus</name>
    <dbReference type="NCBI Taxonomy" id="1658174"/>
    <lineage>
        <taxon>Eukaryota</taxon>
        <taxon>Fungi</taxon>
        <taxon>Dikarya</taxon>
        <taxon>Ascomycota</taxon>
        <taxon>Pezizomycotina</taxon>
        <taxon>Eurotiomycetes</taxon>
        <taxon>Eurotiomycetidae</taxon>
        <taxon>Onygenales</taxon>
        <taxon>Ajellomycetaceae</taxon>
        <taxon>Blastomyces</taxon>
    </lineage>
</organism>
<evidence type="ECO:0000313" key="2">
    <source>
        <dbReference type="EMBL" id="OJD16131.1"/>
    </source>
</evidence>
<dbReference type="Proteomes" id="UP000242791">
    <property type="component" value="Unassembled WGS sequence"/>
</dbReference>
<feature type="compositionally biased region" description="Basic and acidic residues" evidence="1">
    <location>
        <begin position="61"/>
        <end position="75"/>
    </location>
</feature>
<dbReference type="AlphaFoldDB" id="A0A1J9Q7B6"/>
<accession>A0A1J9Q7B6</accession>
<keyword evidence="3" id="KW-1185">Reference proteome</keyword>
<feature type="region of interest" description="Disordered" evidence="1">
    <location>
        <begin position="39"/>
        <end position="81"/>
    </location>
</feature>
<comment type="caution">
    <text evidence="2">The sequence shown here is derived from an EMBL/GenBank/DDBJ whole genome shotgun (WGS) entry which is preliminary data.</text>
</comment>
<sequence>MSLRSAYILGLQAASTAHHRPPSQVLAVSYIATSRLPPDANARSIMSDKPSKSSAETPTAGDDKAKKAPNRDSLERVPSFISDSSRDLPIVFQTDTVPTAEEREQLKKNLSDLIKTQEIFDQIPDQERQLMIAAANASTTKRAENRAAKN</sequence>
<evidence type="ECO:0000256" key="1">
    <source>
        <dbReference type="SAM" id="MobiDB-lite"/>
    </source>
</evidence>
<name>A0A1J9Q7B6_9EURO</name>
<evidence type="ECO:0000313" key="3">
    <source>
        <dbReference type="Proteomes" id="UP000242791"/>
    </source>
</evidence>